<feature type="domain" description="PGG" evidence="9">
    <location>
        <begin position="429"/>
        <end position="539"/>
    </location>
</feature>
<comment type="caution">
    <text evidence="10">The sequence shown here is derived from an EMBL/GenBank/DDBJ whole genome shotgun (WGS) entry which is preliminary data.</text>
</comment>
<feature type="transmembrane region" description="Helical" evidence="8">
    <location>
        <begin position="475"/>
        <end position="497"/>
    </location>
</feature>
<dbReference type="PANTHER" id="PTHR24186:SF50">
    <property type="entry name" value="ANKYRIN REPEAT-CONTAINING PROTEIN ITN1-LIKE ISOFORM X1"/>
    <property type="match status" value="1"/>
</dbReference>
<feature type="repeat" description="ANK" evidence="7">
    <location>
        <begin position="99"/>
        <end position="120"/>
    </location>
</feature>
<keyword evidence="6 8" id="KW-0472">Membrane</keyword>
<dbReference type="EMBL" id="JAAGAX010000003">
    <property type="protein sequence ID" value="KAF2320690.1"/>
    <property type="molecule type" value="Genomic_DNA"/>
</dbReference>
<dbReference type="AlphaFoldDB" id="A0A6A6N4V7"/>
<name>A0A6A6N4V7_HEVBR</name>
<evidence type="ECO:0000313" key="11">
    <source>
        <dbReference type="Proteomes" id="UP000467840"/>
    </source>
</evidence>
<dbReference type="PROSITE" id="PS50297">
    <property type="entry name" value="ANK_REP_REGION"/>
    <property type="match status" value="2"/>
</dbReference>
<dbReference type="GO" id="GO:0005886">
    <property type="term" value="C:plasma membrane"/>
    <property type="evidence" value="ECO:0007669"/>
    <property type="project" value="TreeGrafter"/>
</dbReference>
<dbReference type="Pfam" id="PF12796">
    <property type="entry name" value="Ank_2"/>
    <property type="match status" value="3"/>
</dbReference>
<evidence type="ECO:0000256" key="6">
    <source>
        <dbReference type="ARBA" id="ARBA00023136"/>
    </source>
</evidence>
<dbReference type="Gene3D" id="1.25.40.20">
    <property type="entry name" value="Ankyrin repeat-containing domain"/>
    <property type="match status" value="3"/>
</dbReference>
<dbReference type="InterPro" id="IPR026961">
    <property type="entry name" value="PGG_dom"/>
</dbReference>
<evidence type="ECO:0000256" key="2">
    <source>
        <dbReference type="ARBA" id="ARBA00022692"/>
    </source>
</evidence>
<evidence type="ECO:0000313" key="10">
    <source>
        <dbReference type="EMBL" id="KAF2320690.1"/>
    </source>
</evidence>
<proteinExistence type="predicted"/>
<dbReference type="SMART" id="SM00248">
    <property type="entry name" value="ANK"/>
    <property type="match status" value="9"/>
</dbReference>
<evidence type="ECO:0000256" key="4">
    <source>
        <dbReference type="ARBA" id="ARBA00022989"/>
    </source>
</evidence>
<dbReference type="InterPro" id="IPR002110">
    <property type="entry name" value="Ankyrin_rpt"/>
</dbReference>
<evidence type="ECO:0000256" key="1">
    <source>
        <dbReference type="ARBA" id="ARBA00004141"/>
    </source>
</evidence>
<dbReference type="PANTHER" id="PTHR24186">
    <property type="entry name" value="PROTEIN PHOSPHATASE 1 REGULATORY SUBUNIT"/>
    <property type="match status" value="1"/>
</dbReference>
<keyword evidence="3" id="KW-0677">Repeat</keyword>
<organism evidence="10 11">
    <name type="scientific">Hevea brasiliensis</name>
    <name type="common">Para rubber tree</name>
    <name type="synonym">Siphonia brasiliensis</name>
    <dbReference type="NCBI Taxonomy" id="3981"/>
    <lineage>
        <taxon>Eukaryota</taxon>
        <taxon>Viridiplantae</taxon>
        <taxon>Streptophyta</taxon>
        <taxon>Embryophyta</taxon>
        <taxon>Tracheophyta</taxon>
        <taxon>Spermatophyta</taxon>
        <taxon>Magnoliopsida</taxon>
        <taxon>eudicotyledons</taxon>
        <taxon>Gunneridae</taxon>
        <taxon>Pentapetalae</taxon>
        <taxon>rosids</taxon>
        <taxon>fabids</taxon>
        <taxon>Malpighiales</taxon>
        <taxon>Euphorbiaceae</taxon>
        <taxon>Crotonoideae</taxon>
        <taxon>Micrandreae</taxon>
        <taxon>Hevea</taxon>
    </lineage>
</organism>
<comment type="subcellular location">
    <subcellularLocation>
        <location evidence="1">Membrane</location>
        <topology evidence="1">Multi-pass membrane protein</topology>
    </subcellularLocation>
</comment>
<evidence type="ECO:0000256" key="8">
    <source>
        <dbReference type="SAM" id="Phobius"/>
    </source>
</evidence>
<evidence type="ECO:0000256" key="7">
    <source>
        <dbReference type="PROSITE-ProRule" id="PRU00023"/>
    </source>
</evidence>
<dbReference type="Pfam" id="PF00023">
    <property type="entry name" value="Ank"/>
    <property type="match status" value="1"/>
</dbReference>
<feature type="transmembrane region" description="Helical" evidence="8">
    <location>
        <begin position="517"/>
        <end position="540"/>
    </location>
</feature>
<keyword evidence="11" id="KW-1185">Reference proteome</keyword>
<dbReference type="InterPro" id="IPR036770">
    <property type="entry name" value="Ankyrin_rpt-contain_sf"/>
</dbReference>
<dbReference type="PROSITE" id="PS50088">
    <property type="entry name" value="ANK_REPEAT"/>
    <property type="match status" value="3"/>
</dbReference>
<sequence>MADSPPSHEIQTVPETNDRPKQKDIITFMDAEWYNAAADGKIDKFDNYTEPLDLLRTPNKNTVLHVYITAVGNEPKESIEFVELVISKCPSLLVEPNIKGETPLHIAARFGHKNIVEILIHSIKKAPPEDPEKGVEASTSDKMLKKTKPDEDTALHEAVRYNHPRVVETLIGEYPEFANITNAAGESPLYLATVRQYSSIAFMILKKCTSSAAYAGPKGSTALHEAVISKDQDLTRKILEQNSSLTKEQDQQGYTPLHYASRFNLLPIVETLLEFDKSTAYIGEKDGKTPLHLAIFRGGSHLKVVEKIMSDCPDCCDLTDKSGRNALHFAVKSKSSRGVKTISEKPSLANLINQKDIGGNTPVHLLAAFGSPGLSVLQHHLVDKMAVNNENLTALDMVGKEMELSNVIIFRLRTLGIMSRLDSVPLSDLRKASESYNIVATLMATVTFAAGFNLPGDFSDHDGPDERTAILSRKAAFKIFLITDALAFSISIAVVFINSSLTFFRPKGENYTIVFAVTFYTVFAMVLMAVAFMTGVYAVIPHSSSGLGAAICVIIS</sequence>
<keyword evidence="4 8" id="KW-1133">Transmembrane helix</keyword>
<keyword evidence="2 8" id="KW-0812">Transmembrane</keyword>
<feature type="repeat" description="ANK" evidence="7">
    <location>
        <begin position="252"/>
        <end position="274"/>
    </location>
</feature>
<keyword evidence="5 7" id="KW-0040">ANK repeat</keyword>
<protein>
    <recommendedName>
        <fullName evidence="9">PGG domain-containing protein</fullName>
    </recommendedName>
</protein>
<evidence type="ECO:0000256" key="3">
    <source>
        <dbReference type="ARBA" id="ARBA00022737"/>
    </source>
</evidence>
<evidence type="ECO:0000259" key="9">
    <source>
        <dbReference type="Pfam" id="PF13962"/>
    </source>
</evidence>
<dbReference type="Pfam" id="PF13962">
    <property type="entry name" value="PGG"/>
    <property type="match status" value="1"/>
</dbReference>
<gene>
    <name evidence="10" type="ORF">GH714_030044</name>
</gene>
<feature type="repeat" description="ANK" evidence="7">
    <location>
        <begin position="218"/>
        <end position="250"/>
    </location>
</feature>
<dbReference type="SUPFAM" id="SSF48403">
    <property type="entry name" value="Ankyrin repeat"/>
    <property type="match status" value="2"/>
</dbReference>
<reference evidence="10 11" key="1">
    <citation type="journal article" date="2020" name="Mol. Plant">
        <title>The Chromosome-Based Rubber Tree Genome Provides New Insights into Spurge Genome Evolution and Rubber Biosynthesis.</title>
        <authorList>
            <person name="Liu J."/>
            <person name="Shi C."/>
            <person name="Shi C.C."/>
            <person name="Li W."/>
            <person name="Zhang Q.J."/>
            <person name="Zhang Y."/>
            <person name="Li K."/>
            <person name="Lu H.F."/>
            <person name="Shi C."/>
            <person name="Zhu S.T."/>
            <person name="Xiao Z.Y."/>
            <person name="Nan H."/>
            <person name="Yue Y."/>
            <person name="Zhu X.G."/>
            <person name="Wu Y."/>
            <person name="Hong X.N."/>
            <person name="Fan G.Y."/>
            <person name="Tong Y."/>
            <person name="Zhang D."/>
            <person name="Mao C.L."/>
            <person name="Liu Y.L."/>
            <person name="Hao S.J."/>
            <person name="Liu W.Q."/>
            <person name="Lv M.Q."/>
            <person name="Zhang H.B."/>
            <person name="Liu Y."/>
            <person name="Hu-Tang G.R."/>
            <person name="Wang J.P."/>
            <person name="Wang J.H."/>
            <person name="Sun Y.H."/>
            <person name="Ni S.B."/>
            <person name="Chen W.B."/>
            <person name="Zhang X.C."/>
            <person name="Jiao Y.N."/>
            <person name="Eichler E.E."/>
            <person name="Li G.H."/>
            <person name="Liu X."/>
            <person name="Gao L.Z."/>
        </authorList>
    </citation>
    <scope>NUCLEOTIDE SEQUENCE [LARGE SCALE GENOMIC DNA]</scope>
    <source>
        <strain evidence="11">cv. GT1</strain>
        <tissue evidence="10">Leaf</tissue>
    </source>
</reference>
<evidence type="ECO:0000256" key="5">
    <source>
        <dbReference type="ARBA" id="ARBA00023043"/>
    </source>
</evidence>
<accession>A0A6A6N4V7</accession>
<dbReference type="Proteomes" id="UP000467840">
    <property type="component" value="Chromosome 10"/>
</dbReference>